<evidence type="ECO:0000256" key="1">
    <source>
        <dbReference type="ARBA" id="ARBA00004651"/>
    </source>
</evidence>
<evidence type="ECO:0000256" key="8">
    <source>
        <dbReference type="SAM" id="Phobius"/>
    </source>
</evidence>
<dbReference type="STRING" id="478744.SAMN05444359_12283"/>
<comment type="similarity">
    <text evidence="2">Belongs to the autoinducer-2 exporter (AI-2E) (TC 2.A.86) family.</text>
</comment>
<feature type="transmembrane region" description="Helical" evidence="8">
    <location>
        <begin position="239"/>
        <end position="267"/>
    </location>
</feature>
<name>A0A1H9L290_9BACT</name>
<keyword evidence="4" id="KW-1003">Cell membrane</keyword>
<feature type="transmembrane region" description="Helical" evidence="8">
    <location>
        <begin position="20"/>
        <end position="49"/>
    </location>
</feature>
<feature type="transmembrane region" description="Helical" evidence="8">
    <location>
        <begin position="210"/>
        <end position="232"/>
    </location>
</feature>
<evidence type="ECO:0000256" key="5">
    <source>
        <dbReference type="ARBA" id="ARBA00022692"/>
    </source>
</evidence>
<reference evidence="10" key="1">
    <citation type="submission" date="2016-10" db="EMBL/GenBank/DDBJ databases">
        <authorList>
            <person name="Varghese N."/>
            <person name="Submissions S."/>
        </authorList>
    </citation>
    <scope>NUCLEOTIDE SEQUENCE [LARGE SCALE GENOMIC DNA]</scope>
    <source>
        <strain evidence="10">DSM 24740</strain>
    </source>
</reference>
<dbReference type="FunCoup" id="A0A1H9L290">
    <property type="interactions" value="324"/>
</dbReference>
<dbReference type="InParanoid" id="A0A1H9L290"/>
<feature type="transmembrane region" description="Helical" evidence="8">
    <location>
        <begin position="158"/>
        <end position="176"/>
    </location>
</feature>
<feature type="transmembrane region" description="Helical" evidence="8">
    <location>
        <begin position="69"/>
        <end position="91"/>
    </location>
</feature>
<keyword evidence="6 8" id="KW-1133">Transmembrane helix</keyword>
<keyword evidence="3" id="KW-0813">Transport</keyword>
<protein>
    <submittedName>
        <fullName evidence="9">Predicted PurR-regulated permease PerM</fullName>
    </submittedName>
</protein>
<feature type="transmembrane region" description="Helical" evidence="8">
    <location>
        <begin position="307"/>
        <end position="340"/>
    </location>
</feature>
<dbReference type="RefSeq" id="WP_090171298.1">
    <property type="nucleotide sequence ID" value="NZ_FOFB01000022.1"/>
</dbReference>
<evidence type="ECO:0000256" key="6">
    <source>
        <dbReference type="ARBA" id="ARBA00022989"/>
    </source>
</evidence>
<dbReference type="PANTHER" id="PTHR21716:SF53">
    <property type="entry name" value="PERMEASE PERM-RELATED"/>
    <property type="match status" value="1"/>
</dbReference>
<feature type="transmembrane region" description="Helical" evidence="8">
    <location>
        <begin position="273"/>
        <end position="295"/>
    </location>
</feature>
<organism evidence="9 10">
    <name type="scientific">Neolewinella agarilytica</name>
    <dbReference type="NCBI Taxonomy" id="478744"/>
    <lineage>
        <taxon>Bacteria</taxon>
        <taxon>Pseudomonadati</taxon>
        <taxon>Bacteroidota</taxon>
        <taxon>Saprospiria</taxon>
        <taxon>Saprospirales</taxon>
        <taxon>Lewinellaceae</taxon>
        <taxon>Neolewinella</taxon>
    </lineage>
</organism>
<dbReference type="AlphaFoldDB" id="A0A1H9L290"/>
<dbReference type="GO" id="GO:0005886">
    <property type="term" value="C:plasma membrane"/>
    <property type="evidence" value="ECO:0007669"/>
    <property type="project" value="UniProtKB-SubCell"/>
</dbReference>
<dbReference type="OrthoDB" id="9793390at2"/>
<evidence type="ECO:0000313" key="10">
    <source>
        <dbReference type="Proteomes" id="UP000199021"/>
    </source>
</evidence>
<comment type="subcellular location">
    <subcellularLocation>
        <location evidence="1">Cell membrane</location>
        <topology evidence="1">Multi-pass membrane protein</topology>
    </subcellularLocation>
</comment>
<proteinExistence type="inferred from homology"/>
<accession>A0A1H9L290</accession>
<evidence type="ECO:0000256" key="3">
    <source>
        <dbReference type="ARBA" id="ARBA00022448"/>
    </source>
</evidence>
<evidence type="ECO:0000256" key="7">
    <source>
        <dbReference type="ARBA" id="ARBA00023136"/>
    </source>
</evidence>
<keyword evidence="5 8" id="KW-0812">Transmembrane</keyword>
<dbReference type="Pfam" id="PF01594">
    <property type="entry name" value="AI-2E_transport"/>
    <property type="match status" value="1"/>
</dbReference>
<evidence type="ECO:0000313" key="9">
    <source>
        <dbReference type="EMBL" id="SER05257.1"/>
    </source>
</evidence>
<dbReference type="PANTHER" id="PTHR21716">
    <property type="entry name" value="TRANSMEMBRANE PROTEIN"/>
    <property type="match status" value="1"/>
</dbReference>
<gene>
    <name evidence="9" type="ORF">SAMN05444359_12283</name>
</gene>
<dbReference type="Proteomes" id="UP000199021">
    <property type="component" value="Unassembled WGS sequence"/>
</dbReference>
<dbReference type="InterPro" id="IPR002549">
    <property type="entry name" value="AI-2E-like"/>
</dbReference>
<keyword evidence="10" id="KW-1185">Reference proteome</keyword>
<evidence type="ECO:0000256" key="2">
    <source>
        <dbReference type="ARBA" id="ARBA00009773"/>
    </source>
</evidence>
<dbReference type="EMBL" id="FOFB01000022">
    <property type="protein sequence ID" value="SER05257.1"/>
    <property type="molecule type" value="Genomic_DNA"/>
</dbReference>
<sequence>MGNKNKKKKKKSEQFSVERLAYFMICLSIVLAVLYLGSSFFIPLTYGMLFAFLLKPIRDWIERGINNRVVAILLSLSFVGLIISGVFLFFISQISEVVDRADNIMASLQDTGSSFMEWCGETMGYTGDQTLLFFEENFTQAIDQPLGILTSSLSTSGLILANLSLVVIYSFFFLLYSTAFKNFVLGQFASHDQAEGMETLREIQSVATDYLGGMVTVMVILGVLNSVGLFLIGVKYALVWGFLGALLAVIPYVGTTIGGLVPFIYAVATTDSYWQPIAVVILYATVQFVEGNFITPKVVGNSVKINALAAIVSLIFGALIWGVPGVIIAIPILAMVRIIMEHIPPLMPVALMLSDDLYEESDQFLTTYNSPEYRLSKLFLGRKLVRITDKLPLTGQPVNEVGKTDTQIVADAKAKQGNGNTSS</sequence>
<keyword evidence="7 8" id="KW-0472">Membrane</keyword>
<evidence type="ECO:0000256" key="4">
    <source>
        <dbReference type="ARBA" id="ARBA00022475"/>
    </source>
</evidence>